<evidence type="ECO:0000313" key="1">
    <source>
        <dbReference type="EMBL" id="SEQ63329.1"/>
    </source>
</evidence>
<accession>A0A1H9HLV7</accession>
<protein>
    <submittedName>
        <fullName evidence="1">Uncharacterized protein</fullName>
    </submittedName>
</protein>
<reference evidence="2" key="1">
    <citation type="submission" date="2016-10" db="EMBL/GenBank/DDBJ databases">
        <authorList>
            <person name="Varghese N."/>
            <person name="Submissions S."/>
        </authorList>
    </citation>
    <scope>NUCLEOTIDE SEQUENCE [LARGE SCALE GENOMIC DNA]</scope>
    <source>
        <strain evidence="2">CGMCC 4.3525</strain>
    </source>
</reference>
<sequence>MLVRLRESRIGVMRRRAHLRLVTSSEPGGTFLAAVLDGEDLAEELGLDPHARVTCGLHRRWLHQCVGSPDHVIPVTGHRWCRPCRRPLDVVVDGTTARLFCPRCGTGTPDTAANRQVVRACRTSIAASSAR</sequence>
<proteinExistence type="predicted"/>
<dbReference type="AlphaFoldDB" id="A0A1H9HLV7"/>
<dbReference type="EMBL" id="FOFR01000004">
    <property type="protein sequence ID" value="SEQ63329.1"/>
    <property type="molecule type" value="Genomic_DNA"/>
</dbReference>
<gene>
    <name evidence="1" type="ORF">SAMN05216188_104102</name>
</gene>
<keyword evidence="2" id="KW-1185">Reference proteome</keyword>
<organism evidence="1 2">
    <name type="scientific">Lentzea xinjiangensis</name>
    <dbReference type="NCBI Taxonomy" id="402600"/>
    <lineage>
        <taxon>Bacteria</taxon>
        <taxon>Bacillati</taxon>
        <taxon>Actinomycetota</taxon>
        <taxon>Actinomycetes</taxon>
        <taxon>Pseudonocardiales</taxon>
        <taxon>Pseudonocardiaceae</taxon>
        <taxon>Lentzea</taxon>
    </lineage>
</organism>
<dbReference type="Proteomes" id="UP000199352">
    <property type="component" value="Unassembled WGS sequence"/>
</dbReference>
<evidence type="ECO:0000313" key="2">
    <source>
        <dbReference type="Proteomes" id="UP000199352"/>
    </source>
</evidence>
<name>A0A1H9HLV7_9PSEU</name>